<accession>A0ABP9RBN9</accession>
<dbReference type="SUPFAM" id="SSF46785">
    <property type="entry name" value="Winged helix' DNA-binding domain"/>
    <property type="match status" value="1"/>
</dbReference>
<organism evidence="6 7">
    <name type="scientific">Modicisalibacter zincidurans</name>
    <dbReference type="NCBI Taxonomy" id="1178777"/>
    <lineage>
        <taxon>Bacteria</taxon>
        <taxon>Pseudomonadati</taxon>
        <taxon>Pseudomonadota</taxon>
        <taxon>Gammaproteobacteria</taxon>
        <taxon>Oceanospirillales</taxon>
        <taxon>Halomonadaceae</taxon>
        <taxon>Modicisalibacter</taxon>
    </lineage>
</organism>
<dbReference type="InterPro" id="IPR011711">
    <property type="entry name" value="GntR_C"/>
</dbReference>
<comment type="caution">
    <text evidence="6">The sequence shown here is derived from an EMBL/GenBank/DDBJ whole genome shotgun (WGS) entry which is preliminary data.</text>
</comment>
<dbReference type="InterPro" id="IPR036390">
    <property type="entry name" value="WH_DNA-bd_sf"/>
</dbReference>
<dbReference type="PANTHER" id="PTHR43537">
    <property type="entry name" value="TRANSCRIPTIONAL REGULATOR, GNTR FAMILY"/>
    <property type="match status" value="1"/>
</dbReference>
<evidence type="ECO:0000313" key="7">
    <source>
        <dbReference type="Proteomes" id="UP001500074"/>
    </source>
</evidence>
<evidence type="ECO:0000256" key="4">
    <source>
        <dbReference type="SAM" id="MobiDB-lite"/>
    </source>
</evidence>
<evidence type="ECO:0000256" key="2">
    <source>
        <dbReference type="ARBA" id="ARBA00023125"/>
    </source>
</evidence>
<feature type="compositionally biased region" description="Basic and acidic residues" evidence="4">
    <location>
        <begin position="20"/>
        <end position="39"/>
    </location>
</feature>
<evidence type="ECO:0000256" key="3">
    <source>
        <dbReference type="ARBA" id="ARBA00023163"/>
    </source>
</evidence>
<gene>
    <name evidence="6" type="ORF">GCM10023342_16190</name>
</gene>
<reference evidence="7" key="1">
    <citation type="journal article" date="2019" name="Int. J. Syst. Evol. Microbiol.">
        <title>The Global Catalogue of Microorganisms (GCM) 10K type strain sequencing project: providing services to taxonomists for standard genome sequencing and annotation.</title>
        <authorList>
            <consortium name="The Broad Institute Genomics Platform"/>
            <consortium name="The Broad Institute Genome Sequencing Center for Infectious Disease"/>
            <person name="Wu L."/>
            <person name="Ma J."/>
        </authorList>
    </citation>
    <scope>NUCLEOTIDE SEQUENCE [LARGE SCALE GENOMIC DNA]</scope>
    <source>
        <strain evidence="7">JCM 18472</strain>
    </source>
</reference>
<keyword evidence="3" id="KW-0804">Transcription</keyword>
<evidence type="ECO:0000259" key="5">
    <source>
        <dbReference type="PROSITE" id="PS50949"/>
    </source>
</evidence>
<dbReference type="InterPro" id="IPR036388">
    <property type="entry name" value="WH-like_DNA-bd_sf"/>
</dbReference>
<dbReference type="Pfam" id="PF07729">
    <property type="entry name" value="FCD"/>
    <property type="match status" value="1"/>
</dbReference>
<dbReference type="Pfam" id="PF00392">
    <property type="entry name" value="GntR"/>
    <property type="match status" value="1"/>
</dbReference>
<dbReference type="SUPFAM" id="SSF48008">
    <property type="entry name" value="GntR ligand-binding domain-like"/>
    <property type="match status" value="1"/>
</dbReference>
<dbReference type="PROSITE" id="PS50949">
    <property type="entry name" value="HTH_GNTR"/>
    <property type="match status" value="1"/>
</dbReference>
<dbReference type="SMART" id="SM00895">
    <property type="entry name" value="FCD"/>
    <property type="match status" value="1"/>
</dbReference>
<evidence type="ECO:0000256" key="1">
    <source>
        <dbReference type="ARBA" id="ARBA00023015"/>
    </source>
</evidence>
<keyword evidence="1" id="KW-0805">Transcription regulation</keyword>
<dbReference type="Gene3D" id="1.20.120.530">
    <property type="entry name" value="GntR ligand-binding domain-like"/>
    <property type="match status" value="1"/>
</dbReference>
<dbReference type="InterPro" id="IPR000485">
    <property type="entry name" value="AsnC-type_HTH_dom"/>
</dbReference>
<feature type="domain" description="HTH gntR-type" evidence="5">
    <location>
        <begin position="35"/>
        <end position="102"/>
    </location>
</feature>
<dbReference type="PANTHER" id="PTHR43537:SF49">
    <property type="entry name" value="TRANSCRIPTIONAL REGULATORY PROTEIN"/>
    <property type="match status" value="1"/>
</dbReference>
<dbReference type="Gene3D" id="1.10.10.10">
    <property type="entry name" value="Winged helix-like DNA-binding domain superfamily/Winged helix DNA-binding domain"/>
    <property type="match status" value="1"/>
</dbReference>
<evidence type="ECO:0000313" key="6">
    <source>
        <dbReference type="EMBL" id="GAA5174671.1"/>
    </source>
</evidence>
<dbReference type="InterPro" id="IPR000524">
    <property type="entry name" value="Tscrpt_reg_HTH_GntR"/>
</dbReference>
<feature type="region of interest" description="Disordered" evidence="4">
    <location>
        <begin position="1"/>
        <end position="39"/>
    </location>
</feature>
<name>A0ABP9RBN9_9GAMM</name>
<dbReference type="EMBL" id="BAABKI010000018">
    <property type="protein sequence ID" value="GAA5174671.1"/>
    <property type="molecule type" value="Genomic_DNA"/>
</dbReference>
<keyword evidence="7" id="KW-1185">Reference proteome</keyword>
<keyword evidence="2" id="KW-0238">DNA-binding</keyword>
<feature type="compositionally biased region" description="Basic and acidic residues" evidence="4">
    <location>
        <begin position="1"/>
        <end position="10"/>
    </location>
</feature>
<dbReference type="PRINTS" id="PR00033">
    <property type="entry name" value="HTHASNC"/>
</dbReference>
<dbReference type="Proteomes" id="UP001500074">
    <property type="component" value="Unassembled WGS sequence"/>
</dbReference>
<dbReference type="CDD" id="cd07377">
    <property type="entry name" value="WHTH_GntR"/>
    <property type="match status" value="1"/>
</dbReference>
<dbReference type="PRINTS" id="PR00035">
    <property type="entry name" value="HTHGNTR"/>
</dbReference>
<sequence length="244" mass="27691">MEDYHVRQSVDRTGSSMAESKSRKSPAESANERGEPRSEQAYRYIVEAIKEGSLRPGTRIREVDLAERTGLSRTPVREALNRLQMEGLVANDPARGTIVTELDHGMVSELYAMREVLEGTAARLSARHASDVEITFLREISERDEQFTETLDLVKNNKLFHSTLYRCAHNRYLLKMLHSLQDSMVLLGRSTLAKPGRPQTARQEHAAIVTALESRDPDTAEQHARTHIREAYKVRLEAFFEGET</sequence>
<protein>
    <submittedName>
        <fullName evidence="6">GntR family transcriptional regulator</fullName>
    </submittedName>
</protein>
<dbReference type="InterPro" id="IPR008920">
    <property type="entry name" value="TF_FadR/GntR_C"/>
</dbReference>
<proteinExistence type="predicted"/>
<dbReference type="SMART" id="SM00345">
    <property type="entry name" value="HTH_GNTR"/>
    <property type="match status" value="1"/>
</dbReference>